<gene>
    <name evidence="12" type="ORF">RGI145_04685</name>
</gene>
<dbReference type="KEGG" id="rgi:RGI145_04685"/>
<dbReference type="InterPro" id="IPR007419">
    <property type="entry name" value="BFD-like_2Fe2S-bd_dom"/>
</dbReference>
<dbReference type="GO" id="GO:1990204">
    <property type="term" value="C:oxidoreductase complex"/>
    <property type="evidence" value="ECO:0007669"/>
    <property type="project" value="UniProtKB-ARBA"/>
</dbReference>
<dbReference type="Pfam" id="PF04324">
    <property type="entry name" value="Fer2_BFD"/>
    <property type="match status" value="1"/>
</dbReference>
<comment type="similarity">
    <text evidence="3">Belongs to the prokaryotic molybdopterin-containing oxidoreductase family. NasA/NapA/NarB subfamily.</text>
</comment>
<accession>A0A1L7ACJ0</accession>
<evidence type="ECO:0000256" key="6">
    <source>
        <dbReference type="ARBA" id="ARBA00022723"/>
    </source>
</evidence>
<keyword evidence="5" id="KW-0500">Molybdenum</keyword>
<keyword evidence="10" id="KW-0534">Nitrate assimilation</keyword>
<evidence type="ECO:0000256" key="3">
    <source>
        <dbReference type="ARBA" id="ARBA00008747"/>
    </source>
</evidence>
<dbReference type="Gene3D" id="3.40.50.740">
    <property type="match status" value="1"/>
</dbReference>
<evidence type="ECO:0000256" key="8">
    <source>
        <dbReference type="ARBA" id="ARBA00023004"/>
    </source>
</evidence>
<dbReference type="PANTHER" id="PTHR43105:SF9">
    <property type="entry name" value="NADPH-FE(3+) OXIDOREDUCTASE SUBUNIT ALPHA"/>
    <property type="match status" value="1"/>
</dbReference>
<evidence type="ECO:0000313" key="13">
    <source>
        <dbReference type="Proteomes" id="UP000185494"/>
    </source>
</evidence>
<evidence type="ECO:0000256" key="1">
    <source>
        <dbReference type="ARBA" id="ARBA00001942"/>
    </source>
</evidence>
<dbReference type="Gene3D" id="2.20.25.90">
    <property type="entry name" value="ADC-like domains"/>
    <property type="match status" value="1"/>
</dbReference>
<evidence type="ECO:0000313" key="12">
    <source>
        <dbReference type="EMBL" id="APT56504.1"/>
    </source>
</evidence>
<dbReference type="RefSeq" id="WP_075797449.1">
    <property type="nucleotide sequence ID" value="NZ_CP015583.1"/>
</dbReference>
<evidence type="ECO:0000256" key="4">
    <source>
        <dbReference type="ARBA" id="ARBA00022485"/>
    </source>
</evidence>
<dbReference type="Pfam" id="PF01568">
    <property type="entry name" value="Molydop_binding"/>
    <property type="match status" value="1"/>
</dbReference>
<evidence type="ECO:0000256" key="5">
    <source>
        <dbReference type="ARBA" id="ARBA00022505"/>
    </source>
</evidence>
<dbReference type="SUPFAM" id="SSF53706">
    <property type="entry name" value="Formate dehydrogenase/DMSO reductase, domains 1-3"/>
    <property type="match status" value="1"/>
</dbReference>
<dbReference type="AlphaFoldDB" id="A0A1L7ACJ0"/>
<dbReference type="Pfam" id="PF00384">
    <property type="entry name" value="Molybdopterin"/>
    <property type="match status" value="1"/>
</dbReference>
<dbReference type="InterPro" id="IPR006963">
    <property type="entry name" value="Mopterin_OxRdtase_4Fe-4S_dom"/>
</dbReference>
<dbReference type="PANTHER" id="PTHR43105">
    <property type="entry name" value="RESPIRATORY NITRATE REDUCTASE"/>
    <property type="match status" value="1"/>
</dbReference>
<evidence type="ECO:0000259" key="11">
    <source>
        <dbReference type="SMART" id="SM00926"/>
    </source>
</evidence>
<dbReference type="GO" id="GO:0046872">
    <property type="term" value="F:metal ion binding"/>
    <property type="evidence" value="ECO:0007669"/>
    <property type="project" value="UniProtKB-KW"/>
</dbReference>
<keyword evidence="8" id="KW-0408">Iron</keyword>
<dbReference type="STRING" id="257708.RGI145_04685"/>
<dbReference type="CDD" id="cd02791">
    <property type="entry name" value="MopB_CT_Nitrate-R-NapA-like"/>
    <property type="match status" value="1"/>
</dbReference>
<keyword evidence="9" id="KW-0411">Iron-sulfur</keyword>
<dbReference type="InterPro" id="IPR050123">
    <property type="entry name" value="Prok_molybdopt-oxidoreductase"/>
</dbReference>
<organism evidence="12 13">
    <name type="scientific">Roseomonas gilardii</name>
    <dbReference type="NCBI Taxonomy" id="257708"/>
    <lineage>
        <taxon>Bacteria</taxon>
        <taxon>Pseudomonadati</taxon>
        <taxon>Pseudomonadota</taxon>
        <taxon>Alphaproteobacteria</taxon>
        <taxon>Acetobacterales</taxon>
        <taxon>Roseomonadaceae</taxon>
        <taxon>Roseomonas</taxon>
    </lineage>
</organism>
<dbReference type="SMART" id="SM00926">
    <property type="entry name" value="Molybdop_Fe4S4"/>
    <property type="match status" value="1"/>
</dbReference>
<dbReference type="Gene3D" id="2.40.40.20">
    <property type="match status" value="1"/>
</dbReference>
<evidence type="ECO:0000256" key="2">
    <source>
        <dbReference type="ARBA" id="ARBA00001966"/>
    </source>
</evidence>
<sequence>MEAVRTTCPYCGVGCGVLAKPDGSPVAGDAAHPASGGRLCSKGSALAETIGLADRLLHPEVNGRRASWDAALDAVAEGFRRALASHGPEGTALYVSGQLLTEDYYAANKLAKAVLGTANIDSNSRLCMASAVAAHTRAFGEDLVPGIYEDLELADLVVLVGSNLAWCHPVLYQRLVAARAARPEMKLIVLDPRRTASCEGATLHLPLRPGSDVALFAALLVYLHDNGHADAAFLAARTEGLNAALEAARPVAARASDLTGLAPSLVAAFCSLFARHPKVVTLWSQGVNQSSAGTDKANALINCHLLTGRIGAPGMGPFSITGQPNAMGGREVGALATMLAAHLRQDRPENVALLRDYWRAPALPSKPGLKAVDLFDALGAGRIGALWVMGTNPAVSLPRGDAVRAALRDAPFLVVSENSWRSETLDMAHVRLPALSWGEKDGTVTNSERVISRQRRFLPVPGEARQDWWILAEVAKRLGHDGFAWKGPADIFREHATLSGLGNGGTRRFDISALAALDEAGYDAMPPTRWPCPVEGPAPARLLGSEDPLAHRLRFVATPFRAPAESVSAEFPLRLMTGRLRDQWHTMTRTGAVPRLMAQAPEPLLTLNPGDAPAPDGSLVRVESPHGAAVLRLKLDVGMQPGCGFVPMHWTARFAPAARVNAGMGGTPDPVSGQPELKHVPFRASPFAAAWHGFLIGRENHGTDLAPWCAVSPVEGGWRHELAGGEAPAEAFARLRALLPAGEWMLLEDAAAGLHRAVLIEDDRLVAAIAVAPDAALPPRDWLASLLAGGVPETRRAALLAGRPVGGPPPSPAICVCHGVREDAICGAIRAGACGVAAVGEATRAGTNCGACRPEIAALLARVQAEAPAAESPVPEPA</sequence>
<keyword evidence="4" id="KW-0004">4Fe-4S</keyword>
<dbReference type="Gene3D" id="3.40.228.10">
    <property type="entry name" value="Dimethylsulfoxide Reductase, domain 2"/>
    <property type="match status" value="1"/>
</dbReference>
<reference evidence="12 13" key="1">
    <citation type="submission" date="2016-05" db="EMBL/GenBank/DDBJ databases">
        <title>Complete Genome and Methylome Analysis of Psychrotrophic Bacterial Isolates from Antarctic Lake Untersee.</title>
        <authorList>
            <person name="Fomenkov A."/>
            <person name="Akimov V.N."/>
            <person name="Vasilyeva L.V."/>
            <person name="Andersen D."/>
            <person name="Vincze T."/>
            <person name="Roberts R.J."/>
        </authorList>
    </citation>
    <scope>NUCLEOTIDE SEQUENCE [LARGE SCALE GENOMIC DNA]</scope>
    <source>
        <strain evidence="12 13">U14-5</strain>
    </source>
</reference>
<dbReference type="GO" id="GO:0016020">
    <property type="term" value="C:membrane"/>
    <property type="evidence" value="ECO:0007669"/>
    <property type="project" value="TreeGrafter"/>
</dbReference>
<evidence type="ECO:0000256" key="7">
    <source>
        <dbReference type="ARBA" id="ARBA00023002"/>
    </source>
</evidence>
<dbReference type="SUPFAM" id="SSF50692">
    <property type="entry name" value="ADC-like"/>
    <property type="match status" value="1"/>
</dbReference>
<keyword evidence="7" id="KW-0560">Oxidoreductase</keyword>
<comment type="cofactor">
    <cofactor evidence="1">
        <name>Mo-bis(molybdopterin guanine dinucleotide)</name>
        <dbReference type="ChEBI" id="CHEBI:60539"/>
    </cofactor>
</comment>
<name>A0A1L7ACJ0_9PROT</name>
<dbReference type="InterPro" id="IPR041854">
    <property type="entry name" value="BFD-like_2Fe2S-bd_dom_sf"/>
</dbReference>
<proteinExistence type="inferred from homology"/>
<dbReference type="InterPro" id="IPR006656">
    <property type="entry name" value="Mopterin_OxRdtase"/>
</dbReference>
<dbReference type="GO" id="GO:0042128">
    <property type="term" value="P:nitrate assimilation"/>
    <property type="evidence" value="ECO:0007669"/>
    <property type="project" value="UniProtKB-KW"/>
</dbReference>
<dbReference type="InterPro" id="IPR009010">
    <property type="entry name" value="Asp_de-COase-like_dom_sf"/>
</dbReference>
<dbReference type="InterPro" id="IPR006657">
    <property type="entry name" value="MoPterin_dinucl-bd_dom"/>
</dbReference>
<dbReference type="GO" id="GO:0045333">
    <property type="term" value="P:cellular respiration"/>
    <property type="evidence" value="ECO:0007669"/>
    <property type="project" value="UniProtKB-ARBA"/>
</dbReference>
<dbReference type="CDD" id="cd02754">
    <property type="entry name" value="MopB_Nitrate-R-NapA-like"/>
    <property type="match status" value="1"/>
</dbReference>
<dbReference type="eggNOG" id="COG0243">
    <property type="taxonomic scope" value="Bacteria"/>
</dbReference>
<dbReference type="InterPro" id="IPR041957">
    <property type="entry name" value="CT_Nitrate-R-NapA-like"/>
</dbReference>
<protein>
    <submittedName>
        <fullName evidence="12">Nitrate reductase</fullName>
    </submittedName>
</protein>
<dbReference type="GO" id="GO:0016491">
    <property type="term" value="F:oxidoreductase activity"/>
    <property type="evidence" value="ECO:0007669"/>
    <property type="project" value="UniProtKB-KW"/>
</dbReference>
<dbReference type="Gene3D" id="1.10.10.1100">
    <property type="entry name" value="BFD-like [2Fe-2S]-binding domain"/>
    <property type="match status" value="1"/>
</dbReference>
<dbReference type="Proteomes" id="UP000185494">
    <property type="component" value="Chromosome 1"/>
</dbReference>
<dbReference type="Pfam" id="PF04879">
    <property type="entry name" value="Molybdop_Fe4S4"/>
    <property type="match status" value="1"/>
</dbReference>
<feature type="domain" description="4Fe-4S Mo/W bis-MGD-type" evidence="11">
    <location>
        <begin position="1"/>
        <end position="52"/>
    </location>
</feature>
<dbReference type="GO" id="GO:0043546">
    <property type="term" value="F:molybdopterin cofactor binding"/>
    <property type="evidence" value="ECO:0007669"/>
    <property type="project" value="InterPro"/>
</dbReference>
<keyword evidence="6" id="KW-0479">Metal-binding</keyword>
<evidence type="ECO:0000256" key="9">
    <source>
        <dbReference type="ARBA" id="ARBA00023014"/>
    </source>
</evidence>
<evidence type="ECO:0000256" key="10">
    <source>
        <dbReference type="ARBA" id="ARBA00023063"/>
    </source>
</evidence>
<dbReference type="EMBL" id="CP015583">
    <property type="protein sequence ID" value="APT56504.1"/>
    <property type="molecule type" value="Genomic_DNA"/>
</dbReference>
<comment type="cofactor">
    <cofactor evidence="2">
        <name>[4Fe-4S] cluster</name>
        <dbReference type="ChEBI" id="CHEBI:49883"/>
    </cofactor>
</comment>
<dbReference type="GO" id="GO:0051539">
    <property type="term" value="F:4 iron, 4 sulfur cluster binding"/>
    <property type="evidence" value="ECO:0007669"/>
    <property type="project" value="UniProtKB-KW"/>
</dbReference>